<evidence type="ECO:0000259" key="1">
    <source>
        <dbReference type="PROSITE" id="PS50987"/>
    </source>
</evidence>
<gene>
    <name evidence="2" type="ORF">SAMN05216268_105350</name>
</gene>
<dbReference type="InterPro" id="IPR036390">
    <property type="entry name" value="WH_DNA-bd_sf"/>
</dbReference>
<dbReference type="PRINTS" id="PR00778">
    <property type="entry name" value="HTHARSR"/>
</dbReference>
<dbReference type="Proteomes" id="UP000184388">
    <property type="component" value="Unassembled WGS sequence"/>
</dbReference>
<dbReference type="InterPro" id="IPR011991">
    <property type="entry name" value="ArsR-like_HTH"/>
</dbReference>
<dbReference type="SMART" id="SM00418">
    <property type="entry name" value="HTH_ARSR"/>
    <property type="match status" value="1"/>
</dbReference>
<name>A0A9X8MSQ3_9ACTN</name>
<reference evidence="3" key="1">
    <citation type="submission" date="2016-11" db="EMBL/GenBank/DDBJ databases">
        <authorList>
            <person name="Jaros S."/>
            <person name="Januszkiewicz K."/>
            <person name="Wedrychowicz H."/>
        </authorList>
    </citation>
    <scope>NUCLEOTIDE SEQUENCE [LARGE SCALE GENOMIC DNA]</scope>
    <source>
        <strain evidence="3">CGMCC 4.3555</strain>
    </source>
</reference>
<dbReference type="InterPro" id="IPR036388">
    <property type="entry name" value="WH-like_DNA-bd_sf"/>
</dbReference>
<dbReference type="Pfam" id="PF01022">
    <property type="entry name" value="HTH_5"/>
    <property type="match status" value="1"/>
</dbReference>
<accession>A0A9X8MSQ3</accession>
<dbReference type="NCBIfam" id="NF033788">
    <property type="entry name" value="HTH_metalloreg"/>
    <property type="match status" value="1"/>
</dbReference>
<dbReference type="PROSITE" id="PS50987">
    <property type="entry name" value="HTH_ARSR_2"/>
    <property type="match status" value="1"/>
</dbReference>
<dbReference type="SUPFAM" id="SSF46785">
    <property type="entry name" value="Winged helix' DNA-binding domain"/>
    <property type="match status" value="1"/>
</dbReference>
<evidence type="ECO:0000313" key="2">
    <source>
        <dbReference type="EMBL" id="SHL64545.1"/>
    </source>
</evidence>
<dbReference type="Gene3D" id="1.10.10.10">
    <property type="entry name" value="Winged helix-like DNA-binding domain superfamily/Winged helix DNA-binding domain"/>
    <property type="match status" value="1"/>
</dbReference>
<feature type="domain" description="HTH arsR-type" evidence="1">
    <location>
        <begin position="4"/>
        <end position="99"/>
    </location>
</feature>
<dbReference type="GO" id="GO:0003700">
    <property type="term" value="F:DNA-binding transcription factor activity"/>
    <property type="evidence" value="ECO:0007669"/>
    <property type="project" value="InterPro"/>
</dbReference>
<dbReference type="EMBL" id="FRBK01000005">
    <property type="protein sequence ID" value="SHL64545.1"/>
    <property type="molecule type" value="Genomic_DNA"/>
</dbReference>
<protein>
    <submittedName>
        <fullName evidence="2">DNA-binding transcriptional regulator, ArsR family</fullName>
    </submittedName>
</protein>
<comment type="caution">
    <text evidence="2">The sequence shown here is derived from an EMBL/GenBank/DDBJ whole genome shotgun (WGS) entry which is preliminary data.</text>
</comment>
<keyword evidence="2" id="KW-0238">DNA-binding</keyword>
<proteinExistence type="predicted"/>
<dbReference type="CDD" id="cd00090">
    <property type="entry name" value="HTH_ARSR"/>
    <property type="match status" value="1"/>
</dbReference>
<organism evidence="2 3">
    <name type="scientific">Streptomyces yunnanensis</name>
    <dbReference type="NCBI Taxonomy" id="156453"/>
    <lineage>
        <taxon>Bacteria</taxon>
        <taxon>Bacillati</taxon>
        <taxon>Actinomycetota</taxon>
        <taxon>Actinomycetes</taxon>
        <taxon>Kitasatosporales</taxon>
        <taxon>Streptomycetaceae</taxon>
        <taxon>Streptomyces</taxon>
    </lineage>
</organism>
<dbReference type="PANTHER" id="PTHR38600:SF2">
    <property type="entry name" value="SLL0088 PROTEIN"/>
    <property type="match status" value="1"/>
</dbReference>
<sequence length="118" mass="13418">MPPRTALSAPDQDRVFAALANATRREVLRLLRDDGPQPVQRLADHFAMSRPSLSEHLKVLRQAGLVSEQRAGRQRIYRLEAAPLSEVQDWLGPYERFWRAKLASLGALLDRIPHEEAQ</sequence>
<dbReference type="PANTHER" id="PTHR38600">
    <property type="entry name" value="TRANSCRIPTIONAL REGULATORY PROTEIN"/>
    <property type="match status" value="1"/>
</dbReference>
<evidence type="ECO:0000313" key="3">
    <source>
        <dbReference type="Proteomes" id="UP000184388"/>
    </source>
</evidence>
<dbReference type="InterPro" id="IPR001845">
    <property type="entry name" value="HTH_ArsR_DNA-bd_dom"/>
</dbReference>
<dbReference type="AlphaFoldDB" id="A0A9X8MSQ3"/>
<dbReference type="GO" id="GO:0003677">
    <property type="term" value="F:DNA binding"/>
    <property type="evidence" value="ECO:0007669"/>
    <property type="project" value="UniProtKB-KW"/>
</dbReference>